<dbReference type="RefSeq" id="WP_182299605.1">
    <property type="nucleotide sequence ID" value="NZ_CP041969.1"/>
</dbReference>
<name>A0A7G5C2D7_9BACL</name>
<proteinExistence type="predicted"/>
<organism evidence="2 3">
    <name type="scientific">Cohnella cholangitidis</name>
    <dbReference type="NCBI Taxonomy" id="2598458"/>
    <lineage>
        <taxon>Bacteria</taxon>
        <taxon>Bacillati</taxon>
        <taxon>Bacillota</taxon>
        <taxon>Bacilli</taxon>
        <taxon>Bacillales</taxon>
        <taxon>Paenibacillaceae</taxon>
        <taxon>Cohnella</taxon>
    </lineage>
</organism>
<evidence type="ECO:0000313" key="3">
    <source>
        <dbReference type="Proteomes" id="UP000515679"/>
    </source>
</evidence>
<dbReference type="KEGG" id="cchl:FPL14_20980"/>
<accession>A0A7G5C2D7</accession>
<dbReference type="EMBL" id="CP041969">
    <property type="protein sequence ID" value="QMV43371.1"/>
    <property type="molecule type" value="Genomic_DNA"/>
</dbReference>
<dbReference type="Proteomes" id="UP000515679">
    <property type="component" value="Chromosome"/>
</dbReference>
<evidence type="ECO:0000313" key="2">
    <source>
        <dbReference type="EMBL" id="QMV43371.1"/>
    </source>
</evidence>
<gene>
    <name evidence="2" type="ORF">FPL14_20980</name>
</gene>
<protein>
    <submittedName>
        <fullName evidence="2">Uncharacterized protein</fullName>
    </submittedName>
</protein>
<keyword evidence="3" id="KW-1185">Reference proteome</keyword>
<sequence>MGESKQTTIIVGRVAYDVENDEWVMYLNDRFVPMGDLYAAVNRQLAEEGLPPLKSGDELEVNLRRSSPGQGQPAIR</sequence>
<evidence type="ECO:0000256" key="1">
    <source>
        <dbReference type="SAM" id="MobiDB-lite"/>
    </source>
</evidence>
<feature type="region of interest" description="Disordered" evidence="1">
    <location>
        <begin position="51"/>
        <end position="76"/>
    </location>
</feature>
<reference evidence="2 3" key="1">
    <citation type="submission" date="2019-07" db="EMBL/GenBank/DDBJ databases">
        <authorList>
            <person name="Kim J.K."/>
            <person name="Cheong H.-M."/>
            <person name="Choi Y."/>
            <person name="Hwang K.J."/>
            <person name="Lee S."/>
            <person name="Choi C."/>
        </authorList>
    </citation>
    <scope>NUCLEOTIDE SEQUENCE [LARGE SCALE GENOMIC DNA]</scope>
    <source>
        <strain evidence="2 3">KS 22</strain>
    </source>
</reference>
<dbReference type="AlphaFoldDB" id="A0A7G5C2D7"/>